<dbReference type="PANTHER" id="PTHR37292">
    <property type="entry name" value="VNG6097C"/>
    <property type="match status" value="1"/>
</dbReference>
<accession>A0A5M6CC96</accession>
<dbReference type="AlphaFoldDB" id="A0A5M6CC96"/>
<gene>
    <name evidence="2" type="ORF">F0460_13000</name>
</gene>
<proteinExistence type="predicted"/>
<reference evidence="2 3" key="1">
    <citation type="submission" date="2019-09" db="EMBL/GenBank/DDBJ databases">
        <title>Genome sequence and assembly of Flavobacterium sp.</title>
        <authorList>
            <person name="Chhetri G."/>
        </authorList>
    </citation>
    <scope>NUCLEOTIDE SEQUENCE [LARGE SCALE GENOMIC DNA]</scope>
    <source>
        <strain evidence="2 3">SNL9</strain>
    </source>
</reference>
<evidence type="ECO:0000313" key="3">
    <source>
        <dbReference type="Proteomes" id="UP000325141"/>
    </source>
</evidence>
<dbReference type="PANTHER" id="PTHR37292:SF2">
    <property type="entry name" value="DUF262 DOMAIN-CONTAINING PROTEIN"/>
    <property type="match status" value="1"/>
</dbReference>
<comment type="caution">
    <text evidence="2">The sequence shown here is derived from an EMBL/GenBank/DDBJ whole genome shotgun (WGS) entry which is preliminary data.</text>
</comment>
<organism evidence="2 3">
    <name type="scientific">Paenimyroides baculatum</name>
    <dbReference type="NCBI Taxonomy" id="2608000"/>
    <lineage>
        <taxon>Bacteria</taxon>
        <taxon>Pseudomonadati</taxon>
        <taxon>Bacteroidota</taxon>
        <taxon>Flavobacteriia</taxon>
        <taxon>Flavobacteriales</taxon>
        <taxon>Flavobacteriaceae</taxon>
        <taxon>Paenimyroides</taxon>
    </lineage>
</organism>
<feature type="domain" description="GmrSD restriction endonucleases N-terminal" evidence="1">
    <location>
        <begin position="8"/>
        <end position="215"/>
    </location>
</feature>
<evidence type="ECO:0000259" key="1">
    <source>
        <dbReference type="Pfam" id="PF03235"/>
    </source>
</evidence>
<dbReference type="Pfam" id="PF03235">
    <property type="entry name" value="GmrSD_N"/>
    <property type="match status" value="1"/>
</dbReference>
<sequence>MAENLSIRKIIDRVLSGEIRIPAFQRDFVWTPDQISFLLDSIYKNFPIGTVFLWKTSSRLESEKDLGNFTIPDPRKEHPVYYVLDGQQRITSLFSVFQTELSPNNNYEWLDVFYDFEASDDIQESKFLALQNSEIIEGRHFPMSVIFDASKFFAEASKLDDTKRDEILRVQQMFQEYSLPTQEFETDSKESIAIVFERINRAGTPLNTYQLLTAWSWSADFDLQEEFNELSDELKPFGFGNISQDKDLLLKCCSGIIKGDTSPKTIISLTGEEVRQNFSKIKSGIIGAIEFLKDQLKVHSLDWMPYPSMIVSLSAFFATDRVSGQTYSDKQRKQIIKWFWKSNFSRRYNSGIQDKHKTDIRNLKDLSVDENKEIAIFDCNIDPKFFLESNFTMGTVNTKTFVLMLANSSPKSFISGANVRLGEVLKTVNRNEFHHIFPKKFLERQGVDKKTINCLANFCFLNNADNQKIKDKDPKVYKSLLPTSDINLIMNSSLCHENSLDLEYQPFLEKRVEILVSKAEDLVK</sequence>
<protein>
    <submittedName>
        <fullName evidence="2">DUF262 domain-containing protein</fullName>
    </submittedName>
</protein>
<dbReference type="Proteomes" id="UP000325141">
    <property type="component" value="Unassembled WGS sequence"/>
</dbReference>
<keyword evidence="3" id="KW-1185">Reference proteome</keyword>
<dbReference type="EMBL" id="VWSG01000011">
    <property type="protein sequence ID" value="KAA5532757.1"/>
    <property type="molecule type" value="Genomic_DNA"/>
</dbReference>
<dbReference type="InterPro" id="IPR004919">
    <property type="entry name" value="GmrSD_N"/>
</dbReference>
<evidence type="ECO:0000313" key="2">
    <source>
        <dbReference type="EMBL" id="KAA5532757.1"/>
    </source>
</evidence>
<dbReference type="RefSeq" id="WP_150013905.1">
    <property type="nucleotide sequence ID" value="NZ_VWSG01000011.1"/>
</dbReference>
<name>A0A5M6CC96_9FLAO</name>